<dbReference type="Gene3D" id="1.10.10.10">
    <property type="entry name" value="Winged helix-like DNA-binding domain superfamily/Winged helix DNA-binding domain"/>
    <property type="match status" value="1"/>
</dbReference>
<dbReference type="SUPFAM" id="SSF46785">
    <property type="entry name" value="Winged helix' DNA-binding domain"/>
    <property type="match status" value="1"/>
</dbReference>
<dbReference type="EMBL" id="WHNY01000016">
    <property type="protein sequence ID" value="NOU63469.1"/>
    <property type="molecule type" value="Genomic_DNA"/>
</dbReference>
<dbReference type="InterPro" id="IPR000600">
    <property type="entry name" value="ROK"/>
</dbReference>
<sequence>MPSIGPIGNFDLVKKINMEHALSTILQYRPLSRAKIASLTGLNKMTVSSCVDLFVQKGFVVELGTTGTSRGRPPTLVDLNEKAGICVGVDIEINHFTVLITDLLGKKLDSKVFPLQSKDPFFFVETISNVLRDIVKDHGKRQLGIVGVGIVIPGYYNIRTDVVDFSANLQEWNDFPLQAELTKRVPDTTFYINPAPYAGAMGEVHFGGAKSADHLVYVTSSWGLSAGVYSKGELFTGSTGTAGRLGHSTIHMNGKKCTCGSRGCWEMYASIKALYELLDTTPQALTFAEIVEGIKRSDSRMTSAVHELGHYQGIGLANVINAYNPKFICIGGLLALLGPTLINSIWNTLREMIPERFLLNLEIYCSDLGELGIAHGGVSMVLRHLSGMIIEHSLLEQAKV</sequence>
<name>A0ABX1X5Y5_9BACL</name>
<dbReference type="InterPro" id="IPR036388">
    <property type="entry name" value="WH-like_DNA-bd_sf"/>
</dbReference>
<comment type="caution">
    <text evidence="4">The sequence shown here is derived from an EMBL/GenBank/DDBJ whole genome shotgun (WGS) entry which is preliminary data.</text>
</comment>
<keyword evidence="5" id="KW-1185">Reference proteome</keyword>
<dbReference type="InterPro" id="IPR036390">
    <property type="entry name" value="WH_DNA-bd_sf"/>
</dbReference>
<keyword evidence="3" id="KW-0859">Xylose metabolism</keyword>
<comment type="function">
    <text evidence="1">Transcriptional repressor of xylose-utilizing enzymes.</text>
</comment>
<dbReference type="PANTHER" id="PTHR18964:SF149">
    <property type="entry name" value="BIFUNCTIONAL UDP-N-ACETYLGLUCOSAMINE 2-EPIMERASE_N-ACETYLMANNOSAMINE KINASE"/>
    <property type="match status" value="1"/>
</dbReference>
<evidence type="ECO:0000256" key="3">
    <source>
        <dbReference type="ARBA" id="ARBA00022629"/>
    </source>
</evidence>
<evidence type="ECO:0000313" key="5">
    <source>
        <dbReference type="Proteomes" id="UP000653578"/>
    </source>
</evidence>
<evidence type="ECO:0000256" key="2">
    <source>
        <dbReference type="ARBA" id="ARBA00006479"/>
    </source>
</evidence>
<evidence type="ECO:0000256" key="1">
    <source>
        <dbReference type="ARBA" id="ARBA00002486"/>
    </source>
</evidence>
<dbReference type="PANTHER" id="PTHR18964">
    <property type="entry name" value="ROK (REPRESSOR, ORF, KINASE) FAMILY"/>
    <property type="match status" value="1"/>
</dbReference>
<comment type="similarity">
    <text evidence="2">Belongs to the ROK (NagC/XylR) family.</text>
</comment>
<dbReference type="RefSeq" id="WP_171629251.1">
    <property type="nucleotide sequence ID" value="NZ_WHNY01000016.1"/>
</dbReference>
<evidence type="ECO:0000313" key="4">
    <source>
        <dbReference type="EMBL" id="NOU63469.1"/>
    </source>
</evidence>
<dbReference type="Pfam" id="PF00480">
    <property type="entry name" value="ROK"/>
    <property type="match status" value="1"/>
</dbReference>
<dbReference type="Gene3D" id="3.30.420.40">
    <property type="match status" value="2"/>
</dbReference>
<proteinExistence type="inferred from homology"/>
<organism evidence="4 5">
    <name type="scientific">Paenibacillus plantarum</name>
    <dbReference type="NCBI Taxonomy" id="2654975"/>
    <lineage>
        <taxon>Bacteria</taxon>
        <taxon>Bacillati</taxon>
        <taxon>Bacillota</taxon>
        <taxon>Bacilli</taxon>
        <taxon>Bacillales</taxon>
        <taxon>Paenibacillaceae</taxon>
        <taxon>Paenibacillus</taxon>
    </lineage>
</organism>
<protein>
    <submittedName>
        <fullName evidence="4">ROK family protein</fullName>
    </submittedName>
</protein>
<dbReference type="Proteomes" id="UP000653578">
    <property type="component" value="Unassembled WGS sequence"/>
</dbReference>
<reference evidence="4 5" key="1">
    <citation type="submission" date="2019-10" db="EMBL/GenBank/DDBJ databases">
        <title>Description of Paenibacillus humi sp. nov.</title>
        <authorList>
            <person name="Carlier A."/>
            <person name="Qi S."/>
        </authorList>
    </citation>
    <scope>NUCLEOTIDE SEQUENCE [LARGE SCALE GENOMIC DNA]</scope>
    <source>
        <strain evidence="4 5">LMG 31461</strain>
    </source>
</reference>
<dbReference type="InterPro" id="IPR043129">
    <property type="entry name" value="ATPase_NBD"/>
</dbReference>
<gene>
    <name evidence="4" type="ORF">GC096_05335</name>
</gene>
<accession>A0ABX1X5Y5</accession>
<dbReference type="SUPFAM" id="SSF53067">
    <property type="entry name" value="Actin-like ATPase domain"/>
    <property type="match status" value="1"/>
</dbReference>
<keyword evidence="3" id="KW-0119">Carbohydrate metabolism</keyword>